<proteinExistence type="predicted"/>
<reference evidence="2" key="1">
    <citation type="submission" date="2019-12" db="EMBL/GenBank/DDBJ databases">
        <title>Genome sequencing and annotation of Brassica cretica.</title>
        <authorList>
            <person name="Studholme D.J."/>
            <person name="Sarris P."/>
        </authorList>
    </citation>
    <scope>NUCLEOTIDE SEQUENCE</scope>
    <source>
        <strain evidence="2">PFS-109/04</strain>
        <tissue evidence="2">Leaf</tissue>
    </source>
</reference>
<organism evidence="2 3">
    <name type="scientific">Brassica cretica</name>
    <name type="common">Mustard</name>
    <dbReference type="NCBI Taxonomy" id="69181"/>
    <lineage>
        <taxon>Eukaryota</taxon>
        <taxon>Viridiplantae</taxon>
        <taxon>Streptophyta</taxon>
        <taxon>Embryophyta</taxon>
        <taxon>Tracheophyta</taxon>
        <taxon>Spermatophyta</taxon>
        <taxon>Magnoliopsida</taxon>
        <taxon>eudicotyledons</taxon>
        <taxon>Gunneridae</taxon>
        <taxon>Pentapetalae</taxon>
        <taxon>rosids</taxon>
        <taxon>malvids</taxon>
        <taxon>Brassicales</taxon>
        <taxon>Brassicaceae</taxon>
        <taxon>Brassiceae</taxon>
        <taxon>Brassica</taxon>
    </lineage>
</organism>
<dbReference type="Proteomes" id="UP000712600">
    <property type="component" value="Unassembled WGS sequence"/>
</dbReference>
<accession>A0A8S9QG57</accession>
<protein>
    <submittedName>
        <fullName evidence="2">Uncharacterized protein</fullName>
    </submittedName>
</protein>
<dbReference type="AlphaFoldDB" id="A0A8S9QG57"/>
<gene>
    <name evidence="2" type="ORF">F2Q69_00023578</name>
</gene>
<evidence type="ECO:0000256" key="1">
    <source>
        <dbReference type="SAM" id="MobiDB-lite"/>
    </source>
</evidence>
<comment type="caution">
    <text evidence="2">The sequence shown here is derived from an EMBL/GenBank/DDBJ whole genome shotgun (WGS) entry which is preliminary data.</text>
</comment>
<evidence type="ECO:0000313" key="2">
    <source>
        <dbReference type="EMBL" id="KAF3541267.1"/>
    </source>
</evidence>
<name>A0A8S9QG57_BRACR</name>
<feature type="region of interest" description="Disordered" evidence="1">
    <location>
        <begin position="33"/>
        <end position="69"/>
    </location>
</feature>
<evidence type="ECO:0000313" key="3">
    <source>
        <dbReference type="Proteomes" id="UP000712600"/>
    </source>
</evidence>
<sequence length="100" mass="10991">METSRPLAFQCHRFEVNQHHVAEVMPVLLKSGQSAPGEEAVEKRNLGEKGGTPSGSSWNSFDPPVSLANKNIEPRNLHVSSILDHPVLNLICHARTARES</sequence>
<dbReference type="EMBL" id="QGKX02001290">
    <property type="protein sequence ID" value="KAF3541267.1"/>
    <property type="molecule type" value="Genomic_DNA"/>
</dbReference>